<dbReference type="Gene3D" id="2.130.10.10">
    <property type="entry name" value="YVTN repeat-like/Quinoprotein amine dehydrogenase"/>
    <property type="match status" value="1"/>
</dbReference>
<dbReference type="InterPro" id="IPR006311">
    <property type="entry name" value="TAT_signal"/>
</dbReference>
<dbReference type="InterPro" id="IPR019405">
    <property type="entry name" value="Lactonase_7-beta_prop"/>
</dbReference>
<dbReference type="InterPro" id="IPR015943">
    <property type="entry name" value="WD40/YVTN_repeat-like_dom_sf"/>
</dbReference>
<dbReference type="OrthoDB" id="9790815at2"/>
<protein>
    <submittedName>
        <fullName evidence="3">6-phosphogluconolactonase</fullName>
    </submittedName>
</protein>
<sequence length="374" mass="38888">MSVSRRGFLGFTAAALAPIHEAANRQLPDRDAGAGDAPDLKTTGPESTDPETTDRKASADGAASTLYLGTYGDGIGIATYAADGTITATGNIAGIPNPSFVIRSGNFLYAVNEQDAGAVTAIDISAEPRVLNTQPNQGSGPCHLAKIGDYLFSANYGSGDIAVHPIAADGSLGQQTDLVKHEGSAPHAHQVVQAGEYVLAVDLGTDSIYTYTLAAGKLTLQHQTTLKTGTGPRHLVFHPSGDYAYVADELNSTVTVCGYDDGVLTVLETIPVADGENYPGEVVISADGRFVYVTNRGDNSVAIFSTDGPHLNLVGKPSCGGDWPRHCAFDPTGRLLFVANQNSNNITTFLVDQTTGGLTQTADFSTPSPVCVNV</sequence>
<proteinExistence type="inferred from homology"/>
<dbReference type="EMBL" id="SODF01000001">
    <property type="protein sequence ID" value="TDW23678.1"/>
    <property type="molecule type" value="Genomic_DNA"/>
</dbReference>
<name>A0A4R8A2R6_9ACTN</name>
<dbReference type="PROSITE" id="PS51318">
    <property type="entry name" value="TAT"/>
    <property type="match status" value="1"/>
</dbReference>
<reference evidence="3 4" key="1">
    <citation type="submission" date="2019-03" db="EMBL/GenBank/DDBJ databases">
        <title>Genomic Encyclopedia of Type Strains, Phase III (KMG-III): the genomes of soil and plant-associated and newly described type strains.</title>
        <authorList>
            <person name="Whitman W."/>
        </authorList>
    </citation>
    <scope>NUCLEOTIDE SEQUENCE [LARGE SCALE GENOMIC DNA]</scope>
    <source>
        <strain evidence="3 4">VKM Ac-2570</strain>
    </source>
</reference>
<comment type="similarity">
    <text evidence="1">Belongs to the cycloisomerase 2 family.</text>
</comment>
<evidence type="ECO:0000256" key="2">
    <source>
        <dbReference type="SAM" id="MobiDB-lite"/>
    </source>
</evidence>
<evidence type="ECO:0000313" key="3">
    <source>
        <dbReference type="EMBL" id="TDW23678.1"/>
    </source>
</evidence>
<evidence type="ECO:0000313" key="4">
    <source>
        <dbReference type="Proteomes" id="UP000295447"/>
    </source>
</evidence>
<dbReference type="Proteomes" id="UP000295447">
    <property type="component" value="Unassembled WGS sequence"/>
</dbReference>
<feature type="region of interest" description="Disordered" evidence="2">
    <location>
        <begin position="22"/>
        <end position="59"/>
    </location>
</feature>
<dbReference type="InterPro" id="IPR050282">
    <property type="entry name" value="Cycloisomerase_2"/>
</dbReference>
<keyword evidence="4" id="KW-1185">Reference proteome</keyword>
<dbReference type="InterPro" id="IPR011048">
    <property type="entry name" value="Haem_d1_sf"/>
</dbReference>
<dbReference type="AlphaFoldDB" id="A0A4R8A2R6"/>
<dbReference type="RefSeq" id="WP_134118501.1">
    <property type="nucleotide sequence ID" value="NZ_SODF01000001.1"/>
</dbReference>
<dbReference type="GO" id="GO:0005829">
    <property type="term" value="C:cytosol"/>
    <property type="evidence" value="ECO:0007669"/>
    <property type="project" value="TreeGrafter"/>
</dbReference>
<accession>A0A4R8A2R6</accession>
<comment type="caution">
    <text evidence="3">The sequence shown here is derived from an EMBL/GenBank/DDBJ whole genome shotgun (WGS) entry which is preliminary data.</text>
</comment>
<dbReference type="SUPFAM" id="SSF51004">
    <property type="entry name" value="C-terminal (heme d1) domain of cytochrome cd1-nitrite reductase"/>
    <property type="match status" value="1"/>
</dbReference>
<dbReference type="GO" id="GO:0017057">
    <property type="term" value="F:6-phosphogluconolactonase activity"/>
    <property type="evidence" value="ECO:0007669"/>
    <property type="project" value="TreeGrafter"/>
</dbReference>
<dbReference type="PANTHER" id="PTHR30344">
    <property type="entry name" value="6-PHOSPHOGLUCONOLACTONASE-RELATED"/>
    <property type="match status" value="1"/>
</dbReference>
<evidence type="ECO:0000256" key="1">
    <source>
        <dbReference type="ARBA" id="ARBA00005564"/>
    </source>
</evidence>
<dbReference type="PANTHER" id="PTHR30344:SF1">
    <property type="entry name" value="6-PHOSPHOGLUCONOLACTONASE"/>
    <property type="match status" value="1"/>
</dbReference>
<dbReference type="Pfam" id="PF10282">
    <property type="entry name" value="Lactonase"/>
    <property type="match status" value="1"/>
</dbReference>
<gene>
    <name evidence="3" type="ORF">EV650_2534</name>
</gene>
<organism evidence="3 4">
    <name type="scientific">Kribbella kalugense</name>
    <dbReference type="NCBI Taxonomy" id="2512221"/>
    <lineage>
        <taxon>Bacteria</taxon>
        <taxon>Bacillati</taxon>
        <taxon>Actinomycetota</taxon>
        <taxon>Actinomycetes</taxon>
        <taxon>Propionibacteriales</taxon>
        <taxon>Kribbellaceae</taxon>
        <taxon>Kribbella</taxon>
    </lineage>
</organism>